<dbReference type="Proteomes" id="UP001280581">
    <property type="component" value="Unassembled WGS sequence"/>
</dbReference>
<feature type="compositionally biased region" description="Polar residues" evidence="1">
    <location>
        <begin position="52"/>
        <end position="70"/>
    </location>
</feature>
<organism evidence="2 3">
    <name type="scientific">Pseudopithomyces chartarum</name>
    <dbReference type="NCBI Taxonomy" id="1892770"/>
    <lineage>
        <taxon>Eukaryota</taxon>
        <taxon>Fungi</taxon>
        <taxon>Dikarya</taxon>
        <taxon>Ascomycota</taxon>
        <taxon>Pezizomycotina</taxon>
        <taxon>Dothideomycetes</taxon>
        <taxon>Pleosporomycetidae</taxon>
        <taxon>Pleosporales</taxon>
        <taxon>Massarineae</taxon>
        <taxon>Didymosphaeriaceae</taxon>
        <taxon>Pseudopithomyces</taxon>
    </lineage>
</organism>
<feature type="region of interest" description="Disordered" evidence="1">
    <location>
        <begin position="103"/>
        <end position="160"/>
    </location>
</feature>
<feature type="compositionally biased region" description="Basic residues" evidence="1">
    <location>
        <begin position="105"/>
        <end position="115"/>
    </location>
</feature>
<dbReference type="AlphaFoldDB" id="A0AAN6LRC7"/>
<evidence type="ECO:0000313" key="2">
    <source>
        <dbReference type="EMBL" id="KAK3200845.1"/>
    </source>
</evidence>
<dbReference type="EMBL" id="WVTA01000017">
    <property type="protein sequence ID" value="KAK3200845.1"/>
    <property type="molecule type" value="Genomic_DNA"/>
</dbReference>
<proteinExistence type="predicted"/>
<feature type="region of interest" description="Disordered" evidence="1">
    <location>
        <begin position="1"/>
        <end position="72"/>
    </location>
</feature>
<feature type="compositionally biased region" description="Polar residues" evidence="1">
    <location>
        <begin position="28"/>
        <end position="39"/>
    </location>
</feature>
<sequence>MASLRPDIGKKALGQALKEPHREPLGTVSGNRQIYNTSYKESEKPARRVLVPTSNNVRTKESSGPAQHTSKIPRPIKFIYPWSRVDVDEYYRGNGTKVEAYKRDYPKHHGQKPRLVRTAPAPKPQAPAVPIVEESPRAIRKNKTKVRKRPIDDSTVWGRR</sequence>
<protein>
    <submittedName>
        <fullName evidence="2">Uncharacterized protein</fullName>
    </submittedName>
</protein>
<keyword evidence="3" id="KW-1185">Reference proteome</keyword>
<accession>A0AAN6LRC7</accession>
<evidence type="ECO:0000256" key="1">
    <source>
        <dbReference type="SAM" id="MobiDB-lite"/>
    </source>
</evidence>
<name>A0AAN6LRC7_9PLEO</name>
<comment type="caution">
    <text evidence="2">The sequence shown here is derived from an EMBL/GenBank/DDBJ whole genome shotgun (WGS) entry which is preliminary data.</text>
</comment>
<evidence type="ECO:0000313" key="3">
    <source>
        <dbReference type="Proteomes" id="UP001280581"/>
    </source>
</evidence>
<reference evidence="2 3" key="1">
    <citation type="submission" date="2021-02" db="EMBL/GenBank/DDBJ databases">
        <title>Genome assembly of Pseudopithomyces chartarum.</title>
        <authorList>
            <person name="Jauregui R."/>
            <person name="Singh J."/>
            <person name="Voisey C."/>
        </authorList>
    </citation>
    <scope>NUCLEOTIDE SEQUENCE [LARGE SCALE GENOMIC DNA]</scope>
    <source>
        <strain evidence="2 3">AGR01</strain>
    </source>
</reference>
<feature type="compositionally biased region" description="Basic residues" evidence="1">
    <location>
        <begin position="138"/>
        <end position="148"/>
    </location>
</feature>
<gene>
    <name evidence="2" type="ORF">GRF29_213g114837</name>
</gene>